<name>A0A438FB03_VITVI</name>
<dbReference type="EMBL" id="QGNW01001066">
    <property type="protein sequence ID" value="RVW57126.1"/>
    <property type="molecule type" value="Genomic_DNA"/>
</dbReference>
<reference evidence="2 3" key="1">
    <citation type="journal article" date="2018" name="PLoS Genet.">
        <title>Population sequencing reveals clonal diversity and ancestral inbreeding in the grapevine cultivar Chardonnay.</title>
        <authorList>
            <person name="Roach M.J."/>
            <person name="Johnson D.L."/>
            <person name="Bohlmann J."/>
            <person name="van Vuuren H.J."/>
            <person name="Jones S.J."/>
            <person name="Pretorius I.S."/>
            <person name="Schmidt S.A."/>
            <person name="Borneman A.R."/>
        </authorList>
    </citation>
    <scope>NUCLEOTIDE SEQUENCE [LARGE SCALE GENOMIC DNA]</scope>
    <source>
        <strain evidence="3">cv. Chardonnay</strain>
        <tissue evidence="2">Leaf</tissue>
    </source>
</reference>
<feature type="region of interest" description="Disordered" evidence="1">
    <location>
        <begin position="120"/>
        <end position="160"/>
    </location>
</feature>
<evidence type="ECO:0000313" key="3">
    <source>
        <dbReference type="Proteomes" id="UP000288805"/>
    </source>
</evidence>
<dbReference type="Proteomes" id="UP000288805">
    <property type="component" value="Unassembled WGS sequence"/>
</dbReference>
<feature type="compositionally biased region" description="Low complexity" evidence="1">
    <location>
        <begin position="123"/>
        <end position="142"/>
    </location>
</feature>
<gene>
    <name evidence="2" type="ORF">CK203_091663</name>
</gene>
<feature type="compositionally biased region" description="Polar residues" evidence="1">
    <location>
        <begin position="242"/>
        <end position="265"/>
    </location>
</feature>
<dbReference type="AlphaFoldDB" id="A0A438FB03"/>
<evidence type="ECO:0000256" key="1">
    <source>
        <dbReference type="SAM" id="MobiDB-lite"/>
    </source>
</evidence>
<proteinExistence type="predicted"/>
<feature type="region of interest" description="Disordered" evidence="1">
    <location>
        <begin position="242"/>
        <end position="272"/>
    </location>
</feature>
<sequence length="286" mass="32733">MCRQTKIRYLLSQNKLKHRLSTIMDEVQLQEMLNEAVSEEIHNLKLLTGVLSLSPDGIELLNNWLSSQTNNHPIDAFTNPQHLPQLQVQSSSQQQRTLSNSQPMDKLRSIQELPQLQVQAPNHHQPQQLPQLQLPTSSQQQQSHREAPKQREKLSSGQQHLQIQLQVPNQQQQLHHQVPQQLGALSTMEQLPQLLVQTLNPQQCHYLAQVSSKDPHLCFNSIRFHNSIQEKANHTQYKCGKPQQQQHASSAISVTSDRRTSSPAKTTKMHVMRSKTDTKFILTLSK</sequence>
<comment type="caution">
    <text evidence="2">The sequence shown here is derived from an EMBL/GenBank/DDBJ whole genome shotgun (WGS) entry which is preliminary data.</text>
</comment>
<organism evidence="2 3">
    <name type="scientific">Vitis vinifera</name>
    <name type="common">Grape</name>
    <dbReference type="NCBI Taxonomy" id="29760"/>
    <lineage>
        <taxon>Eukaryota</taxon>
        <taxon>Viridiplantae</taxon>
        <taxon>Streptophyta</taxon>
        <taxon>Embryophyta</taxon>
        <taxon>Tracheophyta</taxon>
        <taxon>Spermatophyta</taxon>
        <taxon>Magnoliopsida</taxon>
        <taxon>eudicotyledons</taxon>
        <taxon>Gunneridae</taxon>
        <taxon>Pentapetalae</taxon>
        <taxon>rosids</taxon>
        <taxon>Vitales</taxon>
        <taxon>Vitaceae</taxon>
        <taxon>Viteae</taxon>
        <taxon>Vitis</taxon>
    </lineage>
</organism>
<feature type="compositionally biased region" description="Basic and acidic residues" evidence="1">
    <location>
        <begin position="143"/>
        <end position="154"/>
    </location>
</feature>
<accession>A0A438FB03</accession>
<protein>
    <submittedName>
        <fullName evidence="2">Uncharacterized protein</fullName>
    </submittedName>
</protein>
<evidence type="ECO:0000313" key="2">
    <source>
        <dbReference type="EMBL" id="RVW57126.1"/>
    </source>
</evidence>